<keyword evidence="2" id="KW-1185">Reference proteome</keyword>
<dbReference type="RefSeq" id="WP_170823657.1">
    <property type="nucleotide sequence ID" value="NZ_JAAOXG010000060.1"/>
</dbReference>
<evidence type="ECO:0008006" key="3">
    <source>
        <dbReference type="Google" id="ProtNLM"/>
    </source>
</evidence>
<evidence type="ECO:0000313" key="1">
    <source>
        <dbReference type="EMBL" id="NNJ32596.1"/>
    </source>
</evidence>
<dbReference type="Proteomes" id="UP000539052">
    <property type="component" value="Unassembled WGS sequence"/>
</dbReference>
<reference evidence="1 2" key="1">
    <citation type="submission" date="2020-03" db="EMBL/GenBank/DDBJ databases">
        <title>Genome Sequence of industrial isolate, B5A.</title>
        <authorList>
            <person name="Sharma S."/>
            <person name="Patil P.B."/>
            <person name="Korpole S."/>
        </authorList>
    </citation>
    <scope>NUCLEOTIDE SEQUENCE [LARGE SCALE GENOMIC DNA]</scope>
    <source>
        <strain evidence="1 2">PI-S10-B5A</strain>
    </source>
</reference>
<sequence>MYGMVSLTNEELNEVKGGACNSDYGYTFCCPASKTKLQETLKKYKKTDMEKAKKYIQFCYECCDV</sequence>
<accession>A0ABX1W1J6</accession>
<comment type="caution">
    <text evidence="1">The sequence shown here is derived from an EMBL/GenBank/DDBJ whole genome shotgun (WGS) entry which is preliminary data.</text>
</comment>
<gene>
    <name evidence="1" type="ORF">G9470_22800</name>
</gene>
<protein>
    <recommendedName>
        <fullName evidence="3">Bacteriocin</fullName>
    </recommendedName>
</protein>
<name>A0ABX1W1J6_9FIRM</name>
<dbReference type="EMBL" id="JAAOXG010000060">
    <property type="protein sequence ID" value="NNJ32596.1"/>
    <property type="molecule type" value="Genomic_DNA"/>
</dbReference>
<proteinExistence type="predicted"/>
<organism evidence="1 2">
    <name type="scientific">Lacrimispora defluvii</name>
    <dbReference type="NCBI Taxonomy" id="2719233"/>
    <lineage>
        <taxon>Bacteria</taxon>
        <taxon>Bacillati</taxon>
        <taxon>Bacillota</taxon>
        <taxon>Clostridia</taxon>
        <taxon>Lachnospirales</taxon>
        <taxon>Lachnospiraceae</taxon>
        <taxon>Lacrimispora</taxon>
    </lineage>
</organism>
<evidence type="ECO:0000313" key="2">
    <source>
        <dbReference type="Proteomes" id="UP000539052"/>
    </source>
</evidence>